<name>A0A926EGZ2_9FIRM</name>
<sequence length="75" mass="8607">MRLIWGIGDIESDCLQEVLNKAAQSSKTREAVRKIDENLYSFQADIIMDHINQQPISYDAKIDLLESIKQQLQVS</sequence>
<dbReference type="Proteomes" id="UP000655830">
    <property type="component" value="Unassembled WGS sequence"/>
</dbReference>
<evidence type="ECO:0000313" key="1">
    <source>
        <dbReference type="EMBL" id="MBC8580108.1"/>
    </source>
</evidence>
<comment type="caution">
    <text evidence="1">The sequence shown here is derived from an EMBL/GenBank/DDBJ whole genome shotgun (WGS) entry which is preliminary data.</text>
</comment>
<evidence type="ECO:0000313" key="2">
    <source>
        <dbReference type="Proteomes" id="UP000655830"/>
    </source>
</evidence>
<accession>A0A926EGZ2</accession>
<organism evidence="1 2">
    <name type="scientific">Zhenhengia yiwuensis</name>
    <dbReference type="NCBI Taxonomy" id="2763666"/>
    <lineage>
        <taxon>Bacteria</taxon>
        <taxon>Bacillati</taxon>
        <taxon>Bacillota</taxon>
        <taxon>Clostridia</taxon>
        <taxon>Lachnospirales</taxon>
        <taxon>Lachnospiraceae</taxon>
        <taxon>Zhenhengia</taxon>
    </lineage>
</organism>
<proteinExistence type="predicted"/>
<dbReference type="EMBL" id="JACRSY010000016">
    <property type="protein sequence ID" value="MBC8580108.1"/>
    <property type="molecule type" value="Genomic_DNA"/>
</dbReference>
<keyword evidence="2" id="KW-1185">Reference proteome</keyword>
<protein>
    <submittedName>
        <fullName evidence="1">Uncharacterized protein</fullName>
    </submittedName>
</protein>
<dbReference type="RefSeq" id="WP_249332979.1">
    <property type="nucleotide sequence ID" value="NZ_JACRSY010000016.1"/>
</dbReference>
<dbReference type="AlphaFoldDB" id="A0A926EGZ2"/>
<gene>
    <name evidence="1" type="ORF">H8718_11300</name>
</gene>
<reference evidence="1" key="1">
    <citation type="submission" date="2020-08" db="EMBL/GenBank/DDBJ databases">
        <title>Genome public.</title>
        <authorList>
            <person name="Liu C."/>
            <person name="Sun Q."/>
        </authorList>
    </citation>
    <scope>NUCLEOTIDE SEQUENCE</scope>
    <source>
        <strain evidence="1">NSJ-12</strain>
    </source>
</reference>